<evidence type="ECO:0000313" key="2">
    <source>
        <dbReference type="Proteomes" id="UP000289152"/>
    </source>
</evidence>
<dbReference type="PANTHER" id="PTHR37487:SF2">
    <property type="entry name" value="EXPRESSED PROTEIN"/>
    <property type="match status" value="1"/>
</dbReference>
<dbReference type="InParanoid" id="A0A4Q1BQG9"/>
<comment type="caution">
    <text evidence="1">The sequence shown here is derived from an EMBL/GenBank/DDBJ whole genome shotgun (WGS) entry which is preliminary data.</text>
</comment>
<dbReference type="OrthoDB" id="2562918at2759"/>
<name>A0A4Q1BQG9_TREME</name>
<reference evidence="1 2" key="1">
    <citation type="submission" date="2016-06" db="EMBL/GenBank/DDBJ databases">
        <title>Evolution of pathogenesis and genome organization in the Tremellales.</title>
        <authorList>
            <person name="Cuomo C."/>
            <person name="Litvintseva A."/>
            <person name="Heitman J."/>
            <person name="Chen Y."/>
            <person name="Sun S."/>
            <person name="Springer D."/>
            <person name="Dromer F."/>
            <person name="Young S."/>
            <person name="Zeng Q."/>
            <person name="Chapman S."/>
            <person name="Gujja S."/>
            <person name="Saif S."/>
            <person name="Birren B."/>
        </authorList>
    </citation>
    <scope>NUCLEOTIDE SEQUENCE [LARGE SCALE GENOMIC DNA]</scope>
    <source>
        <strain evidence="1 2">ATCC 28783</strain>
    </source>
</reference>
<keyword evidence="2" id="KW-1185">Reference proteome</keyword>
<sequence length="121" mass="13074">MYIPLPLSILAVRFASSRPNSSPALIISTPDTLTQCQPATFSWSPTTSPYYLALLTSSDHSSSSILELDAQAYVPVPRETATWVVDVEEGTTVTVLVRDATGEVAFSEMRLVEHGNGDCLL</sequence>
<dbReference type="VEuPathDB" id="FungiDB:TREMEDRAFT_61224"/>
<dbReference type="AlphaFoldDB" id="A0A4Q1BQG9"/>
<proteinExistence type="predicted"/>
<dbReference type="PANTHER" id="PTHR37487">
    <property type="entry name" value="CHROMOSOME 1, WHOLE GENOME SHOTGUN SEQUENCE"/>
    <property type="match status" value="1"/>
</dbReference>
<gene>
    <name evidence="1" type="ORF">M231_02634</name>
</gene>
<protein>
    <submittedName>
        <fullName evidence="1">Uncharacterized protein</fullName>
    </submittedName>
</protein>
<organism evidence="1 2">
    <name type="scientific">Tremella mesenterica</name>
    <name type="common">Jelly fungus</name>
    <dbReference type="NCBI Taxonomy" id="5217"/>
    <lineage>
        <taxon>Eukaryota</taxon>
        <taxon>Fungi</taxon>
        <taxon>Dikarya</taxon>
        <taxon>Basidiomycota</taxon>
        <taxon>Agaricomycotina</taxon>
        <taxon>Tremellomycetes</taxon>
        <taxon>Tremellales</taxon>
        <taxon>Tremellaceae</taxon>
        <taxon>Tremella</taxon>
    </lineage>
</organism>
<dbReference type="EMBL" id="SDIL01000022">
    <property type="protein sequence ID" value="RXK40176.1"/>
    <property type="molecule type" value="Genomic_DNA"/>
</dbReference>
<accession>A0A4Q1BQG9</accession>
<dbReference type="Proteomes" id="UP000289152">
    <property type="component" value="Unassembled WGS sequence"/>
</dbReference>
<evidence type="ECO:0000313" key="1">
    <source>
        <dbReference type="EMBL" id="RXK40176.1"/>
    </source>
</evidence>